<dbReference type="OrthoDB" id="3266941at2759"/>
<feature type="transmembrane region" description="Helical" evidence="2">
    <location>
        <begin position="250"/>
        <end position="275"/>
    </location>
</feature>
<dbReference type="HOGENOM" id="CLU_502484_0_0_1"/>
<keyword evidence="2" id="KW-0472">Membrane</keyword>
<gene>
    <name evidence="4" type="ORF">CC1G_02993</name>
</gene>
<feature type="chain" id="PRO_5002724452" evidence="3">
    <location>
        <begin position="20"/>
        <end position="542"/>
    </location>
</feature>
<dbReference type="GeneID" id="6012440"/>
<feature type="region of interest" description="Disordered" evidence="1">
    <location>
        <begin position="408"/>
        <end position="443"/>
    </location>
</feature>
<feature type="compositionally biased region" description="Polar residues" evidence="1">
    <location>
        <begin position="466"/>
        <end position="487"/>
    </location>
</feature>
<keyword evidence="2" id="KW-0812">Transmembrane</keyword>
<reference evidence="4 5" key="1">
    <citation type="journal article" date="2010" name="Proc. Natl. Acad. Sci. U.S.A.">
        <title>Insights into evolution of multicellular fungi from the assembled chromosomes of the mushroom Coprinopsis cinerea (Coprinus cinereus).</title>
        <authorList>
            <person name="Stajich J.E."/>
            <person name="Wilke S.K."/>
            <person name="Ahren D."/>
            <person name="Au C.H."/>
            <person name="Birren B.W."/>
            <person name="Borodovsky M."/>
            <person name="Burns C."/>
            <person name="Canback B."/>
            <person name="Casselton L.A."/>
            <person name="Cheng C.K."/>
            <person name="Deng J."/>
            <person name="Dietrich F.S."/>
            <person name="Fargo D.C."/>
            <person name="Farman M.L."/>
            <person name="Gathman A.C."/>
            <person name="Goldberg J."/>
            <person name="Guigo R."/>
            <person name="Hoegger P.J."/>
            <person name="Hooker J.B."/>
            <person name="Huggins A."/>
            <person name="James T.Y."/>
            <person name="Kamada T."/>
            <person name="Kilaru S."/>
            <person name="Kodira C."/>
            <person name="Kues U."/>
            <person name="Kupfer D."/>
            <person name="Kwan H.S."/>
            <person name="Lomsadze A."/>
            <person name="Li W."/>
            <person name="Lilly W.W."/>
            <person name="Ma L.J."/>
            <person name="Mackey A.J."/>
            <person name="Manning G."/>
            <person name="Martin F."/>
            <person name="Muraguchi H."/>
            <person name="Natvig D.O."/>
            <person name="Palmerini H."/>
            <person name="Ramesh M.A."/>
            <person name="Rehmeyer C.J."/>
            <person name="Roe B.A."/>
            <person name="Shenoy N."/>
            <person name="Stanke M."/>
            <person name="Ter-Hovhannisyan V."/>
            <person name="Tunlid A."/>
            <person name="Velagapudi R."/>
            <person name="Vision T.J."/>
            <person name="Zeng Q."/>
            <person name="Zolan M.E."/>
            <person name="Pukkila P.J."/>
        </authorList>
    </citation>
    <scope>NUCLEOTIDE SEQUENCE [LARGE SCALE GENOMIC DNA]</scope>
    <source>
        <strain evidence="5">Okayama-7 / 130 / ATCC MYA-4618 / FGSC 9003</strain>
    </source>
</reference>
<protein>
    <submittedName>
        <fullName evidence="4">Uncharacterized protein</fullName>
    </submittedName>
</protein>
<organism evidence="4 5">
    <name type="scientific">Coprinopsis cinerea (strain Okayama-7 / 130 / ATCC MYA-4618 / FGSC 9003)</name>
    <name type="common">Inky cap fungus</name>
    <name type="synonym">Hormographiella aspergillata</name>
    <dbReference type="NCBI Taxonomy" id="240176"/>
    <lineage>
        <taxon>Eukaryota</taxon>
        <taxon>Fungi</taxon>
        <taxon>Dikarya</taxon>
        <taxon>Basidiomycota</taxon>
        <taxon>Agaricomycotina</taxon>
        <taxon>Agaricomycetes</taxon>
        <taxon>Agaricomycetidae</taxon>
        <taxon>Agaricales</taxon>
        <taxon>Agaricineae</taxon>
        <taxon>Psathyrellaceae</taxon>
        <taxon>Coprinopsis</taxon>
    </lineage>
</organism>
<feature type="compositionally biased region" description="Polar residues" evidence="1">
    <location>
        <begin position="501"/>
        <end position="510"/>
    </location>
</feature>
<evidence type="ECO:0000313" key="4">
    <source>
        <dbReference type="EMBL" id="EAU85970.2"/>
    </source>
</evidence>
<dbReference type="OMA" id="RITPMSR"/>
<keyword evidence="3" id="KW-0732">Signal</keyword>
<dbReference type="KEGG" id="cci:CC1G_02993"/>
<feature type="compositionally biased region" description="Polar residues" evidence="1">
    <location>
        <begin position="408"/>
        <end position="421"/>
    </location>
</feature>
<evidence type="ECO:0000256" key="1">
    <source>
        <dbReference type="SAM" id="MobiDB-lite"/>
    </source>
</evidence>
<dbReference type="InParanoid" id="A8NS07"/>
<dbReference type="VEuPathDB" id="FungiDB:CC1G_02993"/>
<dbReference type="EMBL" id="AACS02000008">
    <property type="protein sequence ID" value="EAU85970.2"/>
    <property type="molecule type" value="Genomic_DNA"/>
</dbReference>
<name>A8NS07_COPC7</name>
<dbReference type="eggNOG" id="ENOG502SP8H">
    <property type="taxonomic scope" value="Eukaryota"/>
</dbReference>
<sequence length="542" mass="57557">MLRLALCVLLFSGTQVVLSLARLQFNFSEVQQCQPFTFSLNGQLPTEAPVATSLSIIPFGSNPVVIPIPNAQAISGGLFSSFVPFPAGTRFVAALEDGQGATMIRVSDVMEVQPSQVANSDRCLDPDPSPTRHFTVEESPSQCGQLALAYNVTSIPQAPRVRVYSPLGFSFFLNQTSDDPSTGTATYLMSVSRGKQVVLLVDGGNGIRETSALLTVVGNSSSPQECLGEEDRVEATMDNNATATNVPTKAIIIGSAAGGGAVVLIAVAMCTFILCERKKKRKVRKARDDSFDGTRMHRSMDEKAPMPPPTFVISPAPAMTSAKTAEGLTVPTRNVGNRTDSLSSWIQVTPLDQRVPMSQVGKNFRHTSLAPSLAMSESRNVMPHPVDERERLSINSLDIEGMLNMASMQSESAARKSSVSTLPFGPDLSSASPPKTRALTDIDIAAPRRTLKVNSDIPDDLHSAYSRDSVNPFSTVYDPSSPASAVSPTGPRSPPEEPTAVSKTSGNGLPSSPRDGRAAPGRSSIAGSDRSSSDWYGVGIAR</sequence>
<evidence type="ECO:0000256" key="2">
    <source>
        <dbReference type="SAM" id="Phobius"/>
    </source>
</evidence>
<feature type="region of interest" description="Disordered" evidence="1">
    <location>
        <begin position="283"/>
        <end position="308"/>
    </location>
</feature>
<feature type="compositionally biased region" description="Basic and acidic residues" evidence="1">
    <location>
        <begin position="286"/>
        <end position="304"/>
    </location>
</feature>
<feature type="signal peptide" evidence="3">
    <location>
        <begin position="1"/>
        <end position="19"/>
    </location>
</feature>
<comment type="caution">
    <text evidence="4">The sequence shown here is derived from an EMBL/GenBank/DDBJ whole genome shotgun (WGS) entry which is preliminary data.</text>
</comment>
<evidence type="ECO:0000313" key="5">
    <source>
        <dbReference type="Proteomes" id="UP000001861"/>
    </source>
</evidence>
<feature type="region of interest" description="Disordered" evidence="1">
    <location>
        <begin position="455"/>
        <end position="542"/>
    </location>
</feature>
<dbReference type="Proteomes" id="UP000001861">
    <property type="component" value="Unassembled WGS sequence"/>
</dbReference>
<accession>A8NS07</accession>
<keyword evidence="5" id="KW-1185">Reference proteome</keyword>
<dbReference type="RefSeq" id="XP_001835905.2">
    <property type="nucleotide sequence ID" value="XM_001835853.2"/>
</dbReference>
<keyword evidence="2" id="KW-1133">Transmembrane helix</keyword>
<proteinExistence type="predicted"/>
<evidence type="ECO:0000256" key="3">
    <source>
        <dbReference type="SAM" id="SignalP"/>
    </source>
</evidence>
<feature type="compositionally biased region" description="Low complexity" evidence="1">
    <location>
        <begin position="521"/>
        <end position="534"/>
    </location>
</feature>
<dbReference type="AlphaFoldDB" id="A8NS07"/>